<feature type="coiled-coil region" evidence="8">
    <location>
        <begin position="800"/>
        <end position="853"/>
    </location>
</feature>
<dbReference type="InterPro" id="IPR041677">
    <property type="entry name" value="DNA2/NAM7_AAA_11"/>
</dbReference>
<dbReference type="GO" id="GO:0031048">
    <property type="term" value="P:regulatory ncRNA-mediated heterochromatin formation"/>
    <property type="evidence" value="ECO:0007669"/>
    <property type="project" value="TreeGrafter"/>
</dbReference>
<evidence type="ECO:0000256" key="8">
    <source>
        <dbReference type="SAM" id="Coils"/>
    </source>
</evidence>
<dbReference type="FunFam" id="3.40.50.300:FF:000742">
    <property type="entry name" value="NFX1-type zinc finger-containing protein 1"/>
    <property type="match status" value="1"/>
</dbReference>
<protein>
    <recommendedName>
        <fullName evidence="10">RZ-type domain-containing protein</fullName>
    </recommendedName>
</protein>
<proteinExistence type="predicted"/>
<evidence type="ECO:0000256" key="5">
    <source>
        <dbReference type="ARBA" id="ARBA00022771"/>
    </source>
</evidence>
<evidence type="ECO:0000256" key="2">
    <source>
        <dbReference type="ARBA" id="ARBA00022490"/>
    </source>
</evidence>
<keyword evidence="12" id="KW-1185">Reference proteome</keyword>
<evidence type="ECO:0000256" key="6">
    <source>
        <dbReference type="ARBA" id="ARBA00022833"/>
    </source>
</evidence>
<feature type="region of interest" description="Disordered" evidence="9">
    <location>
        <begin position="21"/>
        <end position="133"/>
    </location>
</feature>
<dbReference type="CDD" id="cd18808">
    <property type="entry name" value="SF1_C_Upf1"/>
    <property type="match status" value="1"/>
</dbReference>
<dbReference type="InterPro" id="IPR045055">
    <property type="entry name" value="DNA2/NAM7-like"/>
</dbReference>
<dbReference type="Pfam" id="PF13087">
    <property type="entry name" value="AAA_12"/>
    <property type="match status" value="1"/>
</dbReference>
<keyword evidence="7" id="KW-0391">Immunity</keyword>
<feature type="compositionally biased region" description="Basic and acidic residues" evidence="9">
    <location>
        <begin position="765"/>
        <end position="778"/>
    </location>
</feature>
<evidence type="ECO:0000256" key="1">
    <source>
        <dbReference type="ARBA" id="ARBA00004496"/>
    </source>
</evidence>
<evidence type="ECO:0000313" key="11">
    <source>
        <dbReference type="EMBL" id="CAG9771638.1"/>
    </source>
</evidence>
<dbReference type="Gene3D" id="3.40.50.300">
    <property type="entry name" value="P-loop containing nucleotide triphosphate hydrolases"/>
    <property type="match status" value="3"/>
</dbReference>
<dbReference type="PROSITE" id="PS51981">
    <property type="entry name" value="ZF_RZ"/>
    <property type="match status" value="1"/>
</dbReference>
<dbReference type="SMART" id="SM00382">
    <property type="entry name" value="AAA"/>
    <property type="match status" value="1"/>
</dbReference>
<dbReference type="GO" id="GO:0005737">
    <property type="term" value="C:cytoplasm"/>
    <property type="evidence" value="ECO:0007669"/>
    <property type="project" value="UniProtKB-SubCell"/>
</dbReference>
<evidence type="ECO:0000256" key="4">
    <source>
        <dbReference type="ARBA" id="ARBA00022737"/>
    </source>
</evidence>
<dbReference type="CDD" id="cd06008">
    <property type="entry name" value="NF-X1-zinc-finger"/>
    <property type="match status" value="1"/>
</dbReference>
<dbReference type="GO" id="GO:0031380">
    <property type="term" value="C:nuclear RNA-directed RNA polymerase complex"/>
    <property type="evidence" value="ECO:0007669"/>
    <property type="project" value="TreeGrafter"/>
</dbReference>
<gene>
    <name evidence="11" type="ORF">CEUTPL_LOCUS12068</name>
</gene>
<reference evidence="11" key="1">
    <citation type="submission" date="2022-01" db="EMBL/GenBank/DDBJ databases">
        <authorList>
            <person name="King R."/>
        </authorList>
    </citation>
    <scope>NUCLEOTIDE SEQUENCE</scope>
</reference>
<keyword evidence="4" id="KW-0677">Repeat</keyword>
<dbReference type="OrthoDB" id="2423195at2759"/>
<dbReference type="GO" id="GO:0002376">
    <property type="term" value="P:immune system process"/>
    <property type="evidence" value="ECO:0007669"/>
    <property type="project" value="UniProtKB-KW"/>
</dbReference>
<dbReference type="PANTHER" id="PTHR10887">
    <property type="entry name" value="DNA2/NAM7 HELICASE FAMILY"/>
    <property type="match status" value="1"/>
</dbReference>
<dbReference type="GO" id="GO:0008270">
    <property type="term" value="F:zinc ion binding"/>
    <property type="evidence" value="ECO:0007669"/>
    <property type="project" value="UniProtKB-KW"/>
</dbReference>
<keyword evidence="8" id="KW-0175">Coiled coil</keyword>
<dbReference type="InterPro" id="IPR027417">
    <property type="entry name" value="P-loop_NTPase"/>
</dbReference>
<keyword evidence="3" id="KW-0479">Metal-binding</keyword>
<dbReference type="Pfam" id="PF25396">
    <property type="entry name" value="ZNFX1"/>
    <property type="match status" value="1"/>
</dbReference>
<feature type="region of interest" description="Disordered" evidence="9">
    <location>
        <begin position="748"/>
        <end position="778"/>
    </location>
</feature>
<evidence type="ECO:0000256" key="7">
    <source>
        <dbReference type="ARBA" id="ARBA00022859"/>
    </source>
</evidence>
<dbReference type="InterPro" id="IPR057373">
    <property type="entry name" value="ZNFX1"/>
</dbReference>
<evidence type="ECO:0000256" key="9">
    <source>
        <dbReference type="SAM" id="MobiDB-lite"/>
    </source>
</evidence>
<dbReference type="SMART" id="SM00438">
    <property type="entry name" value="ZnF_NFX"/>
    <property type="match status" value="8"/>
</dbReference>
<dbReference type="InterPro" id="IPR047187">
    <property type="entry name" value="SF1_C_Upf1"/>
</dbReference>
<evidence type="ECO:0000259" key="10">
    <source>
        <dbReference type="PROSITE" id="PS51981"/>
    </source>
</evidence>
<feature type="domain" description="RZ-type" evidence="10">
    <location>
        <begin position="1978"/>
        <end position="2049"/>
    </location>
</feature>
<dbReference type="InterPro" id="IPR003593">
    <property type="entry name" value="AAA+_ATPase"/>
</dbReference>
<organism evidence="11 12">
    <name type="scientific">Ceutorhynchus assimilis</name>
    <name type="common">cabbage seed weevil</name>
    <dbReference type="NCBI Taxonomy" id="467358"/>
    <lineage>
        <taxon>Eukaryota</taxon>
        <taxon>Metazoa</taxon>
        <taxon>Ecdysozoa</taxon>
        <taxon>Arthropoda</taxon>
        <taxon>Hexapoda</taxon>
        <taxon>Insecta</taxon>
        <taxon>Pterygota</taxon>
        <taxon>Neoptera</taxon>
        <taxon>Endopterygota</taxon>
        <taxon>Coleoptera</taxon>
        <taxon>Polyphaga</taxon>
        <taxon>Cucujiformia</taxon>
        <taxon>Curculionidae</taxon>
        <taxon>Ceutorhynchinae</taxon>
        <taxon>Ceutorhynchus</taxon>
    </lineage>
</organism>
<feature type="compositionally biased region" description="Gly residues" evidence="9">
    <location>
        <begin position="34"/>
        <end position="44"/>
    </location>
</feature>
<dbReference type="SUPFAM" id="SSF52540">
    <property type="entry name" value="P-loop containing nucleoside triphosphate hydrolases"/>
    <property type="match status" value="1"/>
</dbReference>
<dbReference type="Proteomes" id="UP001152799">
    <property type="component" value="Chromosome 7"/>
</dbReference>
<keyword evidence="5" id="KW-0863">Zinc-finger</keyword>
<feature type="compositionally biased region" description="Basic and acidic residues" evidence="9">
    <location>
        <begin position="123"/>
        <end position="133"/>
    </location>
</feature>
<keyword evidence="6" id="KW-0862">Zinc</keyword>
<dbReference type="InterPro" id="IPR000967">
    <property type="entry name" value="Znf_NFX1"/>
</dbReference>
<evidence type="ECO:0000256" key="3">
    <source>
        <dbReference type="ARBA" id="ARBA00022723"/>
    </source>
</evidence>
<comment type="subcellular location">
    <subcellularLocation>
        <location evidence="1">Cytoplasm</location>
    </subcellularLocation>
</comment>
<sequence>MSNFDLNDLLRRLPEAIQARRGGPGALHLDRGGGRGGPRTGGFRAGYDNLVRRIPQGGLEGQDGGQRRDQRGGNHNVNRPNDIQGYGRDRNQGRGQRGHRSNQNTGNDGPDRPNFSHQQNNNSEHRNNGPRRERTMGFQYVLSLVENPDIQQVMFEISDDRKGFSKLLDSKELSNDLIVLLVKLIRNVCDSTFQSVKLNLLNAALTSRFMEKLIVFITSIASQTDRDKKFNKHLWNDPDEFWNALLDISKTVQELTPTNGTHIKRLLKTMTVFFPLIESEHSMHISDSLKAKTVSLCELVEKTISDLEVKKQRTLNDIRSDDDLEPPDDFHQIPIIPSVLEVISEERPFLRANIVDKAYKSINDYLDIQFRLLREDFVAPLRRGICTYLRNQNLPKNEQKKLDSIKIYNPIRFVSVEAVNECNCYKMRFDFSMKKQNFTYENSKKFMFGSLVCFTNDNFQSLLFGKIVQRDAKLLEAGLLIVGFQGEVQVNFETDYLMVESSVYFEPYYQVLNVLKLMKTDSFPMERYIINVQASSRPPDYLWTQGAISYTIESNTIDPLNFPHRRFYSLNDSQLTAFKAALTEEFCIIQGPPGTGKTYLGLKIAHTLLHNSTAWYRQSPILVICFTNHALDQFLEGLLPVTENILRVGGQSKNETLKQYNLNVKRTATGRQGQHAAVGQKRRAIRDYVEQSKTINNILSDIDANEIILNFACFKNVVDNFEGSWFDEANPDDIIKWLLEGKNKRAAGNRNNRRKEPIMEENEAAAERPEDFYQDNDRENEGQDELFSDIVTKLDRQGHLIKLQSLRDKLDRCYEELERLETMPRRLEFLLHREKIELEVQETETDLEYLTTKMEYYNDPMHRTRPRKIDFQNPFTMLPDKRWELYYYWLNLYANDLRKQYENKSEIYRTMYQEYSQLRDMEDTQLMTQHLVVGMTTTGAARLQSTLQALKSPIVIVEEAAEVLEAHIVAALTNHCQHLILIGDHLQLKPGAADYHIETKFKLGISLFERMVRNNIKCHTLNVQHRMRPEISRLIKPHIYRDLTDHESTLQRNPIIGVEKCLYFIDHREPENTCQDSSKKNIHEAKFLIALARHLILNGYKPEQITILAAYLGQLFEMMREKKKYENKLLLQDVRISVLDNYQGEESDIILLSLVRSNADNKAGFLRIQNRVCVALSRARNGFYIMGNMSLLLKSDSENKIWEKVKEVLEEQNAIGNQLNLRCQVHRHKLTQVRSSKDFVKLSEGGCDLLCQARVGCGHICKRLCHVQDRDHQLYKCNERCGRLLCNDHTHQCRKLCYQECGPCSYLVTRKLYCGHVVSIACHIDPIKYKCQVLVPTRLACDHEVPKPCFQDPEEFVCPTKCDTRVEPCGHSCSRLCHIRIDPDHLEYKCLEPCAKPRQGCKEPLNQKHICPNYCYEECEECTIGVMKIKSCSHRFIIPCKDDVEQILCKKPCKKKLICGHPCKSPCFEDCGACQELVEKSIPDCGHPVKIKCHKAPERRYCLSKICNRPLPCGHNCKEACKDTCTQKCMEMVECNKQTPCGHIIKKIMCHLRFATDPKMLLKYCTEPCRTELDCKTREFPHKCSGTCGECMQGRIHKRCNEKCGVPLVCNHECPIPCRQACKPCTRPCQVKCAHSKCKKKCGEPCTPCMASCNRKCEHVRCSRVCGEICDVGPCKEKCPEVRKCGHPCVGFCGDPCPKLCRVCNREELTEIFFGTEDAEDAIFVQLKDCGDVIESTALERHLNGNENEIGYKKCPRCNTNISSTERFSHYIKQSIDDVIKAKEKSFGTASENEDMRSKLSEELSNLKEKCTYVSMACPSLKLTINTLLNRLQPVRSKRRQPINKVELNAIKSKTQTLSYIIQCFKDVQKIFKSDDASIEQLTMLLEVLLRSEDHVTHQEVNDLTMEIKRLQGIVQYDNIHKSTCFQNAITKSDILNLRDSIRNVLFNNSKYTDSLDDWIKPKLREFAFKVNPTLTIISDTERIEIVRAMELTKGHWYKCPNGHPYAIGECGGAMQTAKCFCGAQIGGTDHALLRDNALAGEMDGATRSAWPGHLYRD</sequence>
<evidence type="ECO:0000313" key="12">
    <source>
        <dbReference type="Proteomes" id="UP001152799"/>
    </source>
</evidence>
<dbReference type="PANTHER" id="PTHR10887:SF341">
    <property type="entry name" value="NFX1-TYPE ZINC FINGER-CONTAINING PROTEIN 1"/>
    <property type="match status" value="1"/>
</dbReference>
<accession>A0A9N9MW02</accession>
<keyword evidence="2" id="KW-0963">Cytoplasm</keyword>
<dbReference type="Pfam" id="PF13086">
    <property type="entry name" value="AAA_11"/>
    <property type="match status" value="1"/>
</dbReference>
<dbReference type="GO" id="GO:0004386">
    <property type="term" value="F:helicase activity"/>
    <property type="evidence" value="ECO:0007669"/>
    <property type="project" value="InterPro"/>
</dbReference>
<name>A0A9N9MW02_9CUCU</name>
<dbReference type="InterPro" id="IPR046439">
    <property type="entry name" value="ZF_RZ_dom"/>
</dbReference>
<dbReference type="Pfam" id="PF20173">
    <property type="entry name" value="ZnF_RZ-type"/>
    <property type="match status" value="1"/>
</dbReference>
<dbReference type="EMBL" id="OU892283">
    <property type="protein sequence ID" value="CAG9771638.1"/>
    <property type="molecule type" value="Genomic_DNA"/>
</dbReference>
<dbReference type="InterPro" id="IPR041679">
    <property type="entry name" value="DNA2/NAM7-like_C"/>
</dbReference>